<dbReference type="GO" id="GO:0008017">
    <property type="term" value="F:microtubule binding"/>
    <property type="evidence" value="ECO:0007669"/>
    <property type="project" value="InterPro"/>
</dbReference>
<dbReference type="PRINTS" id="PR00380">
    <property type="entry name" value="KINESINHEAVY"/>
</dbReference>
<evidence type="ECO:0000256" key="2">
    <source>
        <dbReference type="ARBA" id="ARBA00022701"/>
    </source>
</evidence>
<keyword evidence="5 6" id="KW-0505">Motor protein</keyword>
<dbReference type="GO" id="GO:0005524">
    <property type="term" value="F:ATP binding"/>
    <property type="evidence" value="ECO:0007669"/>
    <property type="project" value="UniProtKB-UniRule"/>
</dbReference>
<comment type="similarity">
    <text evidence="1">Belongs to the TRAFAC class myosin-kinesin ATPase superfamily. Kinesin family. KIN-14 subfamily.</text>
</comment>
<name>A0A316VM99_9BASI</name>
<feature type="compositionally biased region" description="Polar residues" evidence="9">
    <location>
        <begin position="38"/>
        <end position="57"/>
    </location>
</feature>
<feature type="coiled-coil region" evidence="8">
    <location>
        <begin position="134"/>
        <end position="297"/>
    </location>
</feature>
<evidence type="ECO:0000256" key="9">
    <source>
        <dbReference type="SAM" id="MobiDB-lite"/>
    </source>
</evidence>
<dbReference type="Proteomes" id="UP000245783">
    <property type="component" value="Unassembled WGS sequence"/>
</dbReference>
<evidence type="ECO:0000313" key="11">
    <source>
        <dbReference type="EMBL" id="PWN38759.1"/>
    </source>
</evidence>
<dbReference type="SMART" id="SM00129">
    <property type="entry name" value="KISc"/>
    <property type="match status" value="1"/>
</dbReference>
<gene>
    <name evidence="11" type="ORF">IE81DRAFT_327168</name>
</gene>
<evidence type="ECO:0000256" key="7">
    <source>
        <dbReference type="RuleBase" id="RU000394"/>
    </source>
</evidence>
<evidence type="ECO:0000256" key="5">
    <source>
        <dbReference type="ARBA" id="ARBA00023175"/>
    </source>
</evidence>
<evidence type="ECO:0000313" key="12">
    <source>
        <dbReference type="Proteomes" id="UP000245783"/>
    </source>
</evidence>
<dbReference type="GeneID" id="37036898"/>
<dbReference type="InterPro" id="IPR036961">
    <property type="entry name" value="Kinesin_motor_dom_sf"/>
</dbReference>
<dbReference type="OrthoDB" id="3176171at2759"/>
<reference evidence="11 12" key="1">
    <citation type="journal article" date="2018" name="Mol. Biol. Evol.">
        <title>Broad Genomic Sampling Reveals a Smut Pathogenic Ancestry of the Fungal Clade Ustilaginomycotina.</title>
        <authorList>
            <person name="Kijpornyongpan T."/>
            <person name="Mondo S.J."/>
            <person name="Barry K."/>
            <person name="Sandor L."/>
            <person name="Lee J."/>
            <person name="Lipzen A."/>
            <person name="Pangilinan J."/>
            <person name="LaButti K."/>
            <person name="Hainaut M."/>
            <person name="Henrissat B."/>
            <person name="Grigoriev I.V."/>
            <person name="Spatafora J.W."/>
            <person name="Aime M.C."/>
        </authorList>
    </citation>
    <scope>NUCLEOTIDE SEQUENCE [LARGE SCALE GENOMIC DNA]</scope>
    <source>
        <strain evidence="11 12">MCA 4658</strain>
    </source>
</reference>
<dbReference type="InterPro" id="IPR019821">
    <property type="entry name" value="Kinesin_motor_CS"/>
</dbReference>
<feature type="compositionally biased region" description="Polar residues" evidence="9">
    <location>
        <begin position="1"/>
        <end position="15"/>
    </location>
</feature>
<dbReference type="SUPFAM" id="SSF52540">
    <property type="entry name" value="P-loop containing nucleoside triphosphate hydrolases"/>
    <property type="match status" value="1"/>
</dbReference>
<dbReference type="PANTHER" id="PTHR47972:SF45">
    <property type="entry name" value="PROTEIN CLARET SEGREGATIONAL"/>
    <property type="match status" value="1"/>
</dbReference>
<feature type="binding site" evidence="6">
    <location>
        <begin position="396"/>
        <end position="403"/>
    </location>
    <ligand>
        <name>ATP</name>
        <dbReference type="ChEBI" id="CHEBI:30616"/>
    </ligand>
</feature>
<dbReference type="CDD" id="cd01366">
    <property type="entry name" value="KISc_C_terminal"/>
    <property type="match status" value="1"/>
</dbReference>
<evidence type="ECO:0000256" key="3">
    <source>
        <dbReference type="ARBA" id="ARBA00022741"/>
    </source>
</evidence>
<dbReference type="GO" id="GO:0005874">
    <property type="term" value="C:microtubule"/>
    <property type="evidence" value="ECO:0007669"/>
    <property type="project" value="UniProtKB-KW"/>
</dbReference>
<dbReference type="GO" id="GO:0007018">
    <property type="term" value="P:microtubule-based movement"/>
    <property type="evidence" value="ECO:0007669"/>
    <property type="project" value="InterPro"/>
</dbReference>
<dbReference type="Pfam" id="PF00225">
    <property type="entry name" value="Kinesin"/>
    <property type="match status" value="1"/>
</dbReference>
<accession>A0A316VM99</accession>
<keyword evidence="8" id="KW-0175">Coiled coil</keyword>
<dbReference type="EMBL" id="KZ819543">
    <property type="protein sequence ID" value="PWN38759.1"/>
    <property type="molecule type" value="Genomic_DNA"/>
</dbReference>
<dbReference type="GO" id="GO:0003777">
    <property type="term" value="F:microtubule motor activity"/>
    <property type="evidence" value="ECO:0007669"/>
    <property type="project" value="InterPro"/>
</dbReference>
<dbReference type="PROSITE" id="PS00411">
    <property type="entry name" value="KINESIN_MOTOR_1"/>
    <property type="match status" value="1"/>
</dbReference>
<evidence type="ECO:0000256" key="1">
    <source>
        <dbReference type="ARBA" id="ARBA00010899"/>
    </source>
</evidence>
<evidence type="ECO:0000256" key="6">
    <source>
        <dbReference type="PROSITE-ProRule" id="PRU00283"/>
    </source>
</evidence>
<dbReference type="InterPro" id="IPR027640">
    <property type="entry name" value="Kinesin-like_fam"/>
</dbReference>
<feature type="region of interest" description="Disordered" evidence="9">
    <location>
        <begin position="1"/>
        <end position="121"/>
    </location>
</feature>
<organism evidence="11 12">
    <name type="scientific">Ceraceosorus guamensis</name>
    <dbReference type="NCBI Taxonomy" id="1522189"/>
    <lineage>
        <taxon>Eukaryota</taxon>
        <taxon>Fungi</taxon>
        <taxon>Dikarya</taxon>
        <taxon>Basidiomycota</taxon>
        <taxon>Ustilaginomycotina</taxon>
        <taxon>Exobasidiomycetes</taxon>
        <taxon>Ceraceosorales</taxon>
        <taxon>Ceraceosoraceae</taxon>
        <taxon>Ceraceosorus</taxon>
    </lineage>
</organism>
<evidence type="ECO:0000259" key="10">
    <source>
        <dbReference type="PROSITE" id="PS50067"/>
    </source>
</evidence>
<dbReference type="RefSeq" id="XP_025365919.1">
    <property type="nucleotide sequence ID" value="XM_025515028.1"/>
</dbReference>
<protein>
    <recommendedName>
        <fullName evidence="7">Kinesin-like protein</fullName>
    </recommendedName>
</protein>
<proteinExistence type="inferred from homology"/>
<dbReference type="PROSITE" id="PS50067">
    <property type="entry name" value="KINESIN_MOTOR_2"/>
    <property type="match status" value="1"/>
</dbReference>
<dbReference type="InParanoid" id="A0A316VM99"/>
<dbReference type="InterPro" id="IPR001752">
    <property type="entry name" value="Kinesin_motor_dom"/>
</dbReference>
<feature type="domain" description="Kinesin motor" evidence="10">
    <location>
        <begin position="297"/>
        <end position="662"/>
    </location>
</feature>
<keyword evidence="12" id="KW-1185">Reference proteome</keyword>
<evidence type="ECO:0000256" key="8">
    <source>
        <dbReference type="SAM" id="Coils"/>
    </source>
</evidence>
<keyword evidence="2 7" id="KW-0493">Microtubule</keyword>
<evidence type="ECO:0000256" key="4">
    <source>
        <dbReference type="ARBA" id="ARBA00022840"/>
    </source>
</evidence>
<dbReference type="PANTHER" id="PTHR47972">
    <property type="entry name" value="KINESIN-LIKE PROTEIN KLP-3"/>
    <property type="match status" value="1"/>
</dbReference>
<sequence length="674" mass="73537">MSSSDVDAGRSSGQSRLPRGPKPTALPRAGEPSVKRIPSTSNVRPPSATRVPSSTTARRGATSAMGRDVPAPSLPRQPLSVINARQASVGRKVSGMSPKGKVAVNVGRRGVTGGGRRASGGRMSALENQFTTMKDLFERERQNTAELLAREQAERARQEDKVKALEAQQAKLPQGVRSLAADGVGAEELEKLKAKHAKQVRQLEEALEREQESLSRHKRYLSERDDARDTLESECKALESKLSAKDRQLQSQQQDIARLEEEAVQLRSSTARIEEELRAAETLRRKLHNEVQELRGNIRVFARVRPQLPREREMSSSSSSSSGLASIHFPDPREAASIELLAAGESAVGTATMKTHAFRFDRVFQPSATQSDVFEEVAHLTQSVLDGYNTCIFAYGQTGSGKTHSLEGSANLHLGAAAVPTQDPEAGLIPRAVQMLWSTAEHLRAKGWRYEFEGQMLEIYNDEINDLLGKHELSGSSSGSNRNEMKHEIKHEKMRTFVSDTIVVPLESPSQVFTLLAKAKSRRQTAATLMNERSSRSHCVFILRVKGANALTGESCDATLSLVDLAGSERVNASGADKDPVRFTETKSINKSLSSLNDVITALGNAKTGGHVPYRNSTLTWLLKNSLGGNSKTLMLLAISPMAEHLNETINSLRFASKVNSTVIGTARRVRASE</sequence>
<dbReference type="InterPro" id="IPR027417">
    <property type="entry name" value="P-loop_NTPase"/>
</dbReference>
<dbReference type="STRING" id="1522189.A0A316VM99"/>
<keyword evidence="3 6" id="KW-0547">Nucleotide-binding</keyword>
<dbReference type="Gene3D" id="3.40.850.10">
    <property type="entry name" value="Kinesin motor domain"/>
    <property type="match status" value="1"/>
</dbReference>
<keyword evidence="4 6" id="KW-0067">ATP-binding</keyword>
<dbReference type="FunCoup" id="A0A316VM99">
    <property type="interactions" value="1"/>
</dbReference>
<feature type="region of interest" description="Disordered" evidence="9">
    <location>
        <begin position="309"/>
        <end position="328"/>
    </location>
</feature>
<dbReference type="AlphaFoldDB" id="A0A316VM99"/>